<evidence type="ECO:0000313" key="1">
    <source>
        <dbReference type="EMBL" id="SDW33163.1"/>
    </source>
</evidence>
<evidence type="ECO:0000313" key="2">
    <source>
        <dbReference type="Proteomes" id="UP000182944"/>
    </source>
</evidence>
<name>A0A1H2SND1_9RHOB</name>
<dbReference type="STRING" id="1545044.SAMN05444276_101682"/>
<dbReference type="EMBL" id="FNNA01000001">
    <property type="protein sequence ID" value="SDW33163.1"/>
    <property type="molecule type" value="Genomic_DNA"/>
</dbReference>
<protein>
    <submittedName>
        <fullName evidence="1">Uncharacterized protein</fullName>
    </submittedName>
</protein>
<dbReference type="AlphaFoldDB" id="A0A1H2SND1"/>
<organism evidence="1 2">
    <name type="scientific">Paracoccus sanguinis</name>
    <dbReference type="NCBI Taxonomy" id="1545044"/>
    <lineage>
        <taxon>Bacteria</taxon>
        <taxon>Pseudomonadati</taxon>
        <taxon>Pseudomonadota</taxon>
        <taxon>Alphaproteobacteria</taxon>
        <taxon>Rhodobacterales</taxon>
        <taxon>Paracoccaceae</taxon>
        <taxon>Paracoccus</taxon>
    </lineage>
</organism>
<sequence>MPVSYDTVQIAEQMREKSAALRVAALADAGDDIGHRKFIEAQAALTEATIMQSQILAELVGAGMPIAEIIKVFAAHSSNILASLLSFAPPGDSEAREAILALFMVTQRQSATADVGHRASIVIRGTPGGRA</sequence>
<dbReference type="RefSeq" id="WP_036730646.1">
    <property type="nucleotide sequence ID" value="NZ_FNNA01000001.1"/>
</dbReference>
<gene>
    <name evidence="1" type="ORF">SAMN05444276_101682</name>
</gene>
<proteinExistence type="predicted"/>
<keyword evidence="2" id="KW-1185">Reference proteome</keyword>
<reference evidence="2" key="1">
    <citation type="submission" date="2016-10" db="EMBL/GenBank/DDBJ databases">
        <authorList>
            <person name="Varghese N."/>
            <person name="Submissions S."/>
        </authorList>
    </citation>
    <scope>NUCLEOTIDE SEQUENCE [LARGE SCALE GENOMIC DNA]</scope>
    <source>
        <strain evidence="2">DSM 29303</strain>
    </source>
</reference>
<dbReference type="Proteomes" id="UP000182944">
    <property type="component" value="Unassembled WGS sequence"/>
</dbReference>
<accession>A0A1H2SND1</accession>